<dbReference type="PROSITE" id="PS50085">
    <property type="entry name" value="RAPGAP"/>
    <property type="match status" value="1"/>
</dbReference>
<dbReference type="HOGENOM" id="CLU_1006730_0_0_1"/>
<sequence length="277" mass="32471">MHERKEAEESKLAATMKHLEEETKVYEFCEEFPHNFIPTPGYWIECSRQKITTDTIWDESESDHDNEIQEGNEDTPDGTDQENGHDLRRRDRSCNDLYEDDEDDDNSLPRKKTTIEEQWEKNQGFELTSVEQETYEKYFYGTEHWNYFTSDEDLGPIILSIKQETLNNRDQFRILVRAISYTVHGLIPASCVFADRYNREEVVRSLGNEVNICPALTLGQLPDTPEELLKLDQVFIKSELKVGVIYVKEGQYSEEEILDNNDNSMLFEEFLQVLGEK</sequence>
<proteinExistence type="predicted"/>
<dbReference type="EMBL" id="KB738259">
    <property type="protein sequence ID" value="ENN82702.1"/>
    <property type="molecule type" value="Genomic_DNA"/>
</dbReference>
<organism evidence="2">
    <name type="scientific">Dendroctonus ponderosae</name>
    <name type="common">Mountain pine beetle</name>
    <dbReference type="NCBI Taxonomy" id="77166"/>
    <lineage>
        <taxon>Eukaryota</taxon>
        <taxon>Metazoa</taxon>
        <taxon>Ecdysozoa</taxon>
        <taxon>Arthropoda</taxon>
        <taxon>Hexapoda</taxon>
        <taxon>Insecta</taxon>
        <taxon>Pterygota</taxon>
        <taxon>Neoptera</taxon>
        <taxon>Endopterygota</taxon>
        <taxon>Coleoptera</taxon>
        <taxon>Polyphaga</taxon>
        <taxon>Cucujiformia</taxon>
        <taxon>Curculionidae</taxon>
        <taxon>Scolytinae</taxon>
        <taxon>Dendroctonus</taxon>
    </lineage>
</organism>
<dbReference type="OrthoDB" id="6732713at2759"/>
<dbReference type="Pfam" id="PF21022">
    <property type="entry name" value="Rap-GAP_dimer"/>
    <property type="match status" value="1"/>
</dbReference>
<feature type="region of interest" description="Disordered" evidence="1">
    <location>
        <begin position="57"/>
        <end position="115"/>
    </location>
</feature>
<dbReference type="SUPFAM" id="SSF111347">
    <property type="entry name" value="Rap/Ran-GAP"/>
    <property type="match status" value="1"/>
</dbReference>
<feature type="non-terminal residue" evidence="2">
    <location>
        <position position="277"/>
    </location>
</feature>
<dbReference type="GO" id="GO:0005737">
    <property type="term" value="C:cytoplasm"/>
    <property type="evidence" value="ECO:0007669"/>
    <property type="project" value="TreeGrafter"/>
</dbReference>
<evidence type="ECO:0000256" key="1">
    <source>
        <dbReference type="SAM" id="MobiDB-lite"/>
    </source>
</evidence>
<feature type="compositionally biased region" description="Acidic residues" evidence="1">
    <location>
        <begin position="97"/>
        <end position="106"/>
    </location>
</feature>
<dbReference type="Gene3D" id="3.30.1120.160">
    <property type="match status" value="1"/>
</dbReference>
<name>N6UV24_DENPD</name>
<dbReference type="PANTHER" id="PTHR15711">
    <property type="entry name" value="RAP GTPASE-ACTIVATING PROTEIN"/>
    <property type="match status" value="1"/>
</dbReference>
<feature type="compositionally biased region" description="Basic and acidic residues" evidence="1">
    <location>
        <begin position="82"/>
        <end position="94"/>
    </location>
</feature>
<dbReference type="InterPro" id="IPR050989">
    <property type="entry name" value="Rap1_Ran_GAP"/>
</dbReference>
<gene>
    <name evidence="2" type="ORF">YQE_00928</name>
</gene>
<dbReference type="InterPro" id="IPR035974">
    <property type="entry name" value="Rap/Ran-GAP_sf"/>
</dbReference>
<dbReference type="GO" id="GO:0051056">
    <property type="term" value="P:regulation of small GTPase mediated signal transduction"/>
    <property type="evidence" value="ECO:0007669"/>
    <property type="project" value="InterPro"/>
</dbReference>
<accession>N6UV24</accession>
<feature type="compositionally biased region" description="Acidic residues" evidence="1">
    <location>
        <begin position="57"/>
        <end position="80"/>
    </location>
</feature>
<reference evidence="2" key="1">
    <citation type="journal article" date="2013" name="Genome Biol.">
        <title>Draft genome of the mountain pine beetle, Dendroctonus ponderosae Hopkins, a major forest pest.</title>
        <authorList>
            <person name="Keeling C.I."/>
            <person name="Yuen M.M."/>
            <person name="Liao N.Y."/>
            <person name="Docking T.R."/>
            <person name="Chan S.K."/>
            <person name="Taylor G.A."/>
            <person name="Palmquist D.L."/>
            <person name="Jackman S.D."/>
            <person name="Nguyen A."/>
            <person name="Li M."/>
            <person name="Henderson H."/>
            <person name="Janes J.K."/>
            <person name="Zhao Y."/>
            <person name="Pandoh P."/>
            <person name="Moore R."/>
            <person name="Sperling F.A."/>
            <person name="Huber D.P."/>
            <person name="Birol I."/>
            <person name="Jones S.J."/>
            <person name="Bohlmann J."/>
        </authorList>
    </citation>
    <scope>NUCLEOTIDE SEQUENCE</scope>
</reference>
<protein>
    <submittedName>
        <fullName evidence="2">Uncharacterized protein</fullName>
    </submittedName>
</protein>
<dbReference type="PANTHER" id="PTHR15711:SF25">
    <property type="entry name" value="RADISH, ISOFORM I"/>
    <property type="match status" value="1"/>
</dbReference>
<evidence type="ECO:0000313" key="2">
    <source>
        <dbReference type="EMBL" id="ENN82702.1"/>
    </source>
</evidence>
<dbReference type="OMA" id="YLEREYM"/>
<dbReference type="GO" id="GO:0005096">
    <property type="term" value="F:GTPase activator activity"/>
    <property type="evidence" value="ECO:0007669"/>
    <property type="project" value="InterPro"/>
</dbReference>
<dbReference type="InterPro" id="IPR000331">
    <property type="entry name" value="Rap/Ran_GAP_dom"/>
</dbReference>
<dbReference type="AlphaFoldDB" id="N6UV24"/>
<feature type="non-terminal residue" evidence="2">
    <location>
        <position position="1"/>
    </location>
</feature>